<gene>
    <name evidence="8" type="primary">racA</name>
    <name evidence="10" type="ORF">R4Z09_11035</name>
</gene>
<name>A0ABZ2CP21_9BACI</name>
<keyword evidence="4 8" id="KW-0749">Sporulation</keyword>
<evidence type="ECO:0000256" key="5">
    <source>
        <dbReference type="ARBA" id="ARBA00023054"/>
    </source>
</evidence>
<dbReference type="EMBL" id="CP137640">
    <property type="protein sequence ID" value="WVX83478.1"/>
    <property type="molecule type" value="Genomic_DNA"/>
</dbReference>
<keyword evidence="5 8" id="KW-0175">Coiled coil</keyword>
<evidence type="ECO:0000313" key="11">
    <source>
        <dbReference type="Proteomes" id="UP001357223"/>
    </source>
</evidence>
<organism evidence="10 11">
    <name type="scientific">Niallia oryzisoli</name>
    <dbReference type="NCBI Taxonomy" id="1737571"/>
    <lineage>
        <taxon>Bacteria</taxon>
        <taxon>Bacillati</taxon>
        <taxon>Bacillota</taxon>
        <taxon>Bacilli</taxon>
        <taxon>Bacillales</taxon>
        <taxon>Bacillaceae</taxon>
        <taxon>Niallia</taxon>
    </lineage>
</organism>
<protein>
    <recommendedName>
        <fullName evidence="8">Chromosome-anchoring protein RacA</fullName>
    </recommendedName>
</protein>
<dbReference type="PROSITE" id="PS50937">
    <property type="entry name" value="HTH_MERR_2"/>
    <property type="match status" value="1"/>
</dbReference>
<evidence type="ECO:0000259" key="9">
    <source>
        <dbReference type="PROSITE" id="PS50937"/>
    </source>
</evidence>
<dbReference type="SMART" id="SM00422">
    <property type="entry name" value="HTH_MERR"/>
    <property type="match status" value="1"/>
</dbReference>
<dbReference type="PANTHER" id="PTHR30204:SF96">
    <property type="entry name" value="CHROMOSOME-ANCHORING PROTEIN RACA"/>
    <property type="match status" value="1"/>
</dbReference>
<dbReference type="HAMAP" id="MF_01170">
    <property type="entry name" value="RacA"/>
    <property type="match status" value="1"/>
</dbReference>
<dbReference type="Gene3D" id="1.10.1660.10">
    <property type="match status" value="1"/>
</dbReference>
<proteinExistence type="inferred from homology"/>
<keyword evidence="6 8" id="KW-0238">DNA-binding</keyword>
<feature type="coiled-coil region" evidence="8">
    <location>
        <begin position="108"/>
        <end position="149"/>
    </location>
</feature>
<comment type="similarity">
    <text evidence="8">Belongs to the RacA family.</text>
</comment>
<evidence type="ECO:0000313" key="10">
    <source>
        <dbReference type="EMBL" id="WVX83478.1"/>
    </source>
</evidence>
<accession>A0ABZ2CP21</accession>
<evidence type="ECO:0000256" key="8">
    <source>
        <dbReference type="HAMAP-Rule" id="MF_01170"/>
    </source>
</evidence>
<feature type="DNA-binding region" description="H-T-H motif" evidence="8">
    <location>
        <begin position="3"/>
        <end position="23"/>
    </location>
</feature>
<evidence type="ECO:0000256" key="2">
    <source>
        <dbReference type="ARBA" id="ARBA00022618"/>
    </source>
</evidence>
<keyword evidence="1 8" id="KW-0963">Cytoplasm</keyword>
<dbReference type="InterPro" id="IPR047057">
    <property type="entry name" value="MerR_fam"/>
</dbReference>
<keyword evidence="7 8" id="KW-0131">Cell cycle</keyword>
<comment type="function">
    <text evidence="8">Required for the formation of axial filaments and for anchoring the origin regions at the cell poles in sporulating cells, thus ensuring proper chromosome segregation in the prespore. Binds in a dispersed manner throughout the chromosome but preferentially to sites clustered in the origin portion of the chromosome, causing condensation of the chromosome and its remodeling into an elongated, anchored structure.</text>
</comment>
<dbReference type="InterPro" id="IPR023522">
    <property type="entry name" value="Chrosome_anchoring_RacA"/>
</dbReference>
<dbReference type="Pfam" id="PF13411">
    <property type="entry name" value="MerR_1"/>
    <property type="match status" value="1"/>
</dbReference>
<reference evidence="10 11" key="1">
    <citation type="submission" date="2023-10" db="EMBL/GenBank/DDBJ databases">
        <title>Niallia locisalis sp.nov. isolated from a salt pond sample.</title>
        <authorList>
            <person name="Li X.-J."/>
            <person name="Dong L."/>
        </authorList>
    </citation>
    <scope>NUCLEOTIDE SEQUENCE [LARGE SCALE GENOMIC DNA]</scope>
    <source>
        <strain evidence="10 11">DSM 29761</strain>
    </source>
</reference>
<dbReference type="Proteomes" id="UP001357223">
    <property type="component" value="Chromosome"/>
</dbReference>
<dbReference type="InterPro" id="IPR009061">
    <property type="entry name" value="DNA-bd_dom_put_sf"/>
</dbReference>
<evidence type="ECO:0000256" key="6">
    <source>
        <dbReference type="ARBA" id="ARBA00023125"/>
    </source>
</evidence>
<evidence type="ECO:0000256" key="3">
    <source>
        <dbReference type="ARBA" id="ARBA00022829"/>
    </source>
</evidence>
<evidence type="ECO:0000256" key="7">
    <source>
        <dbReference type="ARBA" id="ARBA00023306"/>
    </source>
</evidence>
<dbReference type="RefSeq" id="WP_338452362.1">
    <property type="nucleotide sequence ID" value="NZ_CP137640.1"/>
</dbReference>
<dbReference type="CDD" id="cd04762">
    <property type="entry name" value="HTH_MerR-trunc"/>
    <property type="match status" value="1"/>
</dbReference>
<dbReference type="PANTHER" id="PTHR30204">
    <property type="entry name" value="REDOX-CYCLING DRUG-SENSING TRANSCRIPTIONAL ACTIVATOR SOXR"/>
    <property type="match status" value="1"/>
</dbReference>
<keyword evidence="3 8" id="KW-0159">Chromosome partition</keyword>
<comment type="subcellular location">
    <subcellularLocation>
        <location evidence="8">Cytoplasm</location>
    </subcellularLocation>
    <text evidence="8">Localizes to cell poles and nucleoid.</text>
</comment>
<evidence type="ECO:0000256" key="1">
    <source>
        <dbReference type="ARBA" id="ARBA00022490"/>
    </source>
</evidence>
<sequence length="166" mass="19245">MNTKAVAKLLGISTSTVQRWVKQLNLEMERNELGHFIFSEEDIELLKQVKQQLQEGVLLQDISIQLPKRTGIVKQTQANENIFELTHKLKSIENSLNQKADAVVSYQILQHRREMEELQEQISLLTERVTQLENVLKEKSEIAASSENENKKPRKKKNFFKLIFGS</sequence>
<keyword evidence="2 8" id="KW-0132">Cell division</keyword>
<feature type="domain" description="HTH merR-type" evidence="9">
    <location>
        <begin position="1"/>
        <end position="68"/>
    </location>
</feature>
<dbReference type="SUPFAM" id="SSF46955">
    <property type="entry name" value="Putative DNA-binding domain"/>
    <property type="match status" value="1"/>
</dbReference>
<evidence type="ECO:0000256" key="4">
    <source>
        <dbReference type="ARBA" id="ARBA00022969"/>
    </source>
</evidence>
<dbReference type="InterPro" id="IPR000551">
    <property type="entry name" value="MerR-type_HTH_dom"/>
</dbReference>
<keyword evidence="11" id="KW-1185">Reference proteome</keyword>